<dbReference type="EMBL" id="JANUGU010000002">
    <property type="protein sequence ID" value="MCS0657900.1"/>
    <property type="molecule type" value="Genomic_DNA"/>
</dbReference>
<name>A0ABT2CVA3_9BURK</name>
<organism evidence="2 3">
    <name type="scientific">Massilia terrae</name>
    <dbReference type="NCBI Taxonomy" id="1811224"/>
    <lineage>
        <taxon>Bacteria</taxon>
        <taxon>Pseudomonadati</taxon>
        <taxon>Pseudomonadota</taxon>
        <taxon>Betaproteobacteria</taxon>
        <taxon>Burkholderiales</taxon>
        <taxon>Oxalobacteraceae</taxon>
        <taxon>Telluria group</taxon>
        <taxon>Massilia</taxon>
    </lineage>
</organism>
<reference evidence="2 3" key="1">
    <citation type="submission" date="2022-08" db="EMBL/GenBank/DDBJ databases">
        <title>Reclassification of Massilia species as members of the genera Telluria, Duganella, Pseudoduganella, Mokoshia gen. nov. and Zemynaea gen. nov. using orthogonal and non-orthogonal genome-based approaches.</title>
        <authorList>
            <person name="Bowman J.P."/>
        </authorList>
    </citation>
    <scope>NUCLEOTIDE SEQUENCE [LARGE SCALE GENOMIC DNA]</scope>
    <source>
        <strain evidence="2 3">JCM 31606</strain>
    </source>
</reference>
<dbReference type="Proteomes" id="UP001204621">
    <property type="component" value="Unassembled WGS sequence"/>
</dbReference>
<protein>
    <submittedName>
        <fullName evidence="2">Uncharacterized protein</fullName>
    </submittedName>
</protein>
<accession>A0ABT2CVA3</accession>
<keyword evidence="1" id="KW-1133">Transmembrane helix</keyword>
<keyword evidence="1" id="KW-0472">Membrane</keyword>
<evidence type="ECO:0000313" key="2">
    <source>
        <dbReference type="EMBL" id="MCS0657900.1"/>
    </source>
</evidence>
<keyword evidence="3" id="KW-1185">Reference proteome</keyword>
<evidence type="ECO:0000256" key="1">
    <source>
        <dbReference type="SAM" id="Phobius"/>
    </source>
</evidence>
<evidence type="ECO:0000313" key="3">
    <source>
        <dbReference type="Proteomes" id="UP001204621"/>
    </source>
</evidence>
<keyword evidence="1" id="KW-0812">Transmembrane</keyword>
<feature type="transmembrane region" description="Helical" evidence="1">
    <location>
        <begin position="12"/>
        <end position="40"/>
    </location>
</feature>
<sequence length="89" mass="9721">MAKRSLVPWESFGAFVGHLVVGAATFLLLCFASISLSLLVQALETKFDVPTFTVWILGGLADAILLIDAVLFLVLFVVEGVRAIREVWK</sequence>
<comment type="caution">
    <text evidence="2">The sequence shown here is derived from an EMBL/GenBank/DDBJ whole genome shotgun (WGS) entry which is preliminary data.</text>
</comment>
<proteinExistence type="predicted"/>
<feature type="transmembrane region" description="Helical" evidence="1">
    <location>
        <begin position="52"/>
        <end position="78"/>
    </location>
</feature>
<dbReference type="RefSeq" id="WP_258811097.1">
    <property type="nucleotide sequence ID" value="NZ_JANUGU010000002.1"/>
</dbReference>
<gene>
    <name evidence="2" type="ORF">NX778_07475</name>
</gene>